<evidence type="ECO:0000256" key="6">
    <source>
        <dbReference type="SAM" id="MobiDB-lite"/>
    </source>
</evidence>
<feature type="compositionally biased region" description="Basic and acidic residues" evidence="6">
    <location>
        <begin position="292"/>
        <end position="317"/>
    </location>
</feature>
<evidence type="ECO:0000259" key="7">
    <source>
        <dbReference type="PROSITE" id="PS51849"/>
    </source>
</evidence>
<feature type="region of interest" description="Disordered" evidence="6">
    <location>
        <begin position="265"/>
        <end position="381"/>
    </location>
</feature>
<keyword evidence="4" id="KW-1133">Transmembrane helix</keyword>
<dbReference type="RefSeq" id="WP_380702977.1">
    <property type="nucleotide sequence ID" value="NZ_JBHSAP010000007.1"/>
</dbReference>
<name>A0ABV8JBK0_9BACL</name>
<comment type="subcellular location">
    <subcellularLocation>
        <location evidence="1">Cell membrane</location>
        <topology evidence="1">Single-pass membrane protein</topology>
    </subcellularLocation>
</comment>
<accession>A0ABV8JBK0</accession>
<protein>
    <submittedName>
        <fullName evidence="8">Anti-sigma factor domain-containing protein</fullName>
    </submittedName>
</protein>
<keyword evidence="2" id="KW-1003">Cell membrane</keyword>
<dbReference type="Pfam" id="PF12791">
    <property type="entry name" value="RsgI_N"/>
    <property type="match status" value="1"/>
</dbReference>
<evidence type="ECO:0000256" key="4">
    <source>
        <dbReference type="ARBA" id="ARBA00022989"/>
    </source>
</evidence>
<sequence length="381" mass="42059">MPKGIVMEVGHKHWVVMTPEGEFLKVPKQEREVDMGEEIHFALEKKPFLLSFWTRPTSWMTGGLAAAVLLLALLNPFWDPAKAHAESYIYIDLNPSLELGLNQDREVVRLRALNPEAKRLVSGMDWEGAKAADVVVDVLNLAKKAHYLDHKERVLISEVDSIKEPEKASGEALSLIKEEVQQNPELKRTNLSLYTIPLPEPLKEKAEKKGISPAKYAVGLFAKRNGHKLSMEQVAEMSITDLMKQVDLSPVLRNPPSDEEWATWIEEEDGEDNQKDGKPAGDSEKDEEAGISEEKPEGREEGKSPNGRAEDHDKEDGEPSSTPNEEEDPDPSPDQPSDTNSPDSSSGETEGEESSQSSSDDAPSSGPSSSSEANEETSENQ</sequence>
<evidence type="ECO:0000256" key="3">
    <source>
        <dbReference type="ARBA" id="ARBA00022692"/>
    </source>
</evidence>
<feature type="domain" description="RsgI N-terminal anti-sigma" evidence="7">
    <location>
        <begin position="2"/>
        <end position="50"/>
    </location>
</feature>
<keyword evidence="9" id="KW-1185">Reference proteome</keyword>
<gene>
    <name evidence="8" type="ORF">ACFOUO_05565</name>
</gene>
<dbReference type="PROSITE" id="PS51849">
    <property type="entry name" value="RSGI_N"/>
    <property type="match status" value="1"/>
</dbReference>
<feature type="compositionally biased region" description="Low complexity" evidence="6">
    <location>
        <begin position="335"/>
        <end position="372"/>
    </location>
</feature>
<keyword evidence="5" id="KW-0472">Membrane</keyword>
<feature type="compositionally biased region" description="Basic and acidic residues" evidence="6">
    <location>
        <begin position="272"/>
        <end position="283"/>
    </location>
</feature>
<comment type="caution">
    <text evidence="8">The sequence shown here is derived from an EMBL/GenBank/DDBJ whole genome shotgun (WGS) entry which is preliminary data.</text>
</comment>
<reference evidence="9" key="1">
    <citation type="journal article" date="2019" name="Int. J. Syst. Evol. Microbiol.">
        <title>The Global Catalogue of Microorganisms (GCM) 10K type strain sequencing project: providing services to taxonomists for standard genome sequencing and annotation.</title>
        <authorList>
            <consortium name="The Broad Institute Genomics Platform"/>
            <consortium name="The Broad Institute Genome Sequencing Center for Infectious Disease"/>
            <person name="Wu L."/>
            <person name="Ma J."/>
        </authorList>
    </citation>
    <scope>NUCLEOTIDE SEQUENCE [LARGE SCALE GENOMIC DNA]</scope>
    <source>
        <strain evidence="9">IBRC-M 10813</strain>
    </source>
</reference>
<dbReference type="Proteomes" id="UP001595843">
    <property type="component" value="Unassembled WGS sequence"/>
</dbReference>
<keyword evidence="3" id="KW-0812">Transmembrane</keyword>
<evidence type="ECO:0000313" key="9">
    <source>
        <dbReference type="Proteomes" id="UP001595843"/>
    </source>
</evidence>
<organism evidence="8 9">
    <name type="scientific">Salinithrix halophila</name>
    <dbReference type="NCBI Taxonomy" id="1485204"/>
    <lineage>
        <taxon>Bacteria</taxon>
        <taxon>Bacillati</taxon>
        <taxon>Bacillota</taxon>
        <taxon>Bacilli</taxon>
        <taxon>Bacillales</taxon>
        <taxon>Thermoactinomycetaceae</taxon>
        <taxon>Salinithrix</taxon>
    </lineage>
</organism>
<proteinExistence type="predicted"/>
<dbReference type="Pfam" id="PF23750">
    <property type="entry name" value="RsgI_M"/>
    <property type="match status" value="1"/>
</dbReference>
<dbReference type="InterPro" id="IPR055431">
    <property type="entry name" value="RsgI_M"/>
</dbReference>
<evidence type="ECO:0000256" key="1">
    <source>
        <dbReference type="ARBA" id="ARBA00004162"/>
    </source>
</evidence>
<dbReference type="InterPro" id="IPR024449">
    <property type="entry name" value="Anti-sigma_RsgI_N"/>
</dbReference>
<evidence type="ECO:0000256" key="5">
    <source>
        <dbReference type="ARBA" id="ARBA00023136"/>
    </source>
</evidence>
<dbReference type="EMBL" id="JBHSAP010000007">
    <property type="protein sequence ID" value="MFC4076277.1"/>
    <property type="molecule type" value="Genomic_DNA"/>
</dbReference>
<evidence type="ECO:0000313" key="8">
    <source>
        <dbReference type="EMBL" id="MFC4076277.1"/>
    </source>
</evidence>
<evidence type="ECO:0000256" key="2">
    <source>
        <dbReference type="ARBA" id="ARBA00022475"/>
    </source>
</evidence>